<sequence length="50" mass="5245">MNTTMNGDQQPTNTAPTSSSEFHIEPSDSTTNLASPATYLASISRPSGTE</sequence>
<feature type="region of interest" description="Disordered" evidence="1">
    <location>
        <begin position="1"/>
        <end position="50"/>
    </location>
</feature>
<evidence type="ECO:0000313" key="2">
    <source>
        <dbReference type="EMBL" id="RSH87095.1"/>
    </source>
</evidence>
<keyword evidence="3" id="KW-1185">Reference proteome</keyword>
<proteinExistence type="predicted"/>
<protein>
    <submittedName>
        <fullName evidence="2">Uncharacterized protein</fullName>
    </submittedName>
</protein>
<dbReference type="OrthoDB" id="10440827at2759"/>
<accession>A0A427Y7M4</accession>
<feature type="compositionally biased region" description="Polar residues" evidence="1">
    <location>
        <begin position="1"/>
        <end position="35"/>
    </location>
</feature>
<dbReference type="EMBL" id="RSCD01000018">
    <property type="protein sequence ID" value="RSH87095.1"/>
    <property type="molecule type" value="Genomic_DNA"/>
</dbReference>
<name>A0A427Y7M4_9TREE</name>
<reference evidence="2 3" key="1">
    <citation type="submission" date="2018-11" db="EMBL/GenBank/DDBJ databases">
        <title>Genome sequence of Saitozyma podzolica DSM 27192.</title>
        <authorList>
            <person name="Aliyu H."/>
            <person name="Gorte O."/>
            <person name="Ochsenreither K."/>
        </authorList>
    </citation>
    <scope>NUCLEOTIDE SEQUENCE [LARGE SCALE GENOMIC DNA]</scope>
    <source>
        <strain evidence="2 3">DSM 27192</strain>
    </source>
</reference>
<organism evidence="2 3">
    <name type="scientific">Saitozyma podzolica</name>
    <dbReference type="NCBI Taxonomy" id="1890683"/>
    <lineage>
        <taxon>Eukaryota</taxon>
        <taxon>Fungi</taxon>
        <taxon>Dikarya</taxon>
        <taxon>Basidiomycota</taxon>
        <taxon>Agaricomycotina</taxon>
        <taxon>Tremellomycetes</taxon>
        <taxon>Tremellales</taxon>
        <taxon>Trimorphomycetaceae</taxon>
        <taxon>Saitozyma</taxon>
    </lineage>
</organism>
<dbReference type="AlphaFoldDB" id="A0A427Y7M4"/>
<evidence type="ECO:0000313" key="3">
    <source>
        <dbReference type="Proteomes" id="UP000279259"/>
    </source>
</evidence>
<evidence type="ECO:0000256" key="1">
    <source>
        <dbReference type="SAM" id="MobiDB-lite"/>
    </source>
</evidence>
<gene>
    <name evidence="2" type="ORF">EHS25_003584</name>
</gene>
<comment type="caution">
    <text evidence="2">The sequence shown here is derived from an EMBL/GenBank/DDBJ whole genome shotgun (WGS) entry which is preliminary data.</text>
</comment>
<dbReference type="Proteomes" id="UP000279259">
    <property type="component" value="Unassembled WGS sequence"/>
</dbReference>